<dbReference type="OrthoDB" id="7505659at2"/>
<reference evidence="7 9" key="1">
    <citation type="submission" date="2019-07" db="EMBL/GenBank/DDBJ databases">
        <title>Whole genome shotgun sequence of Cellulomonas hominis NBRC 16055.</title>
        <authorList>
            <person name="Hosoyama A."/>
            <person name="Uohara A."/>
            <person name="Ohji S."/>
            <person name="Ichikawa N."/>
        </authorList>
    </citation>
    <scope>NUCLEOTIDE SEQUENCE [LARGE SCALE GENOMIC DNA]</scope>
    <source>
        <strain evidence="7 9">NBRC 16055</strain>
    </source>
</reference>
<evidence type="ECO:0000313" key="7">
    <source>
        <dbReference type="EMBL" id="GEL46449.1"/>
    </source>
</evidence>
<dbReference type="SUPFAM" id="SSF46689">
    <property type="entry name" value="Homeodomain-like"/>
    <property type="match status" value="1"/>
</dbReference>
<dbReference type="RefSeq" id="WP_146836127.1">
    <property type="nucleotide sequence ID" value="NZ_BJVQ01000016.1"/>
</dbReference>
<dbReference type="GO" id="GO:0000976">
    <property type="term" value="F:transcription cis-regulatory region binding"/>
    <property type="evidence" value="ECO:0007669"/>
    <property type="project" value="TreeGrafter"/>
</dbReference>
<keyword evidence="3 5" id="KW-0238">DNA-binding</keyword>
<dbReference type="InterPro" id="IPR036271">
    <property type="entry name" value="Tet_transcr_reg_TetR-rel_C_sf"/>
</dbReference>
<evidence type="ECO:0000313" key="8">
    <source>
        <dbReference type="EMBL" id="MBB5471608.1"/>
    </source>
</evidence>
<dbReference type="EMBL" id="BJVQ01000016">
    <property type="protein sequence ID" value="GEL46449.1"/>
    <property type="molecule type" value="Genomic_DNA"/>
</dbReference>
<dbReference type="PANTHER" id="PTHR30055:SF234">
    <property type="entry name" value="HTH-TYPE TRANSCRIPTIONAL REGULATOR BETI"/>
    <property type="match status" value="1"/>
</dbReference>
<dbReference type="InterPro" id="IPR050109">
    <property type="entry name" value="HTH-type_TetR-like_transc_reg"/>
</dbReference>
<dbReference type="Proteomes" id="UP000564629">
    <property type="component" value="Unassembled WGS sequence"/>
</dbReference>
<evidence type="ECO:0000256" key="4">
    <source>
        <dbReference type="ARBA" id="ARBA00023163"/>
    </source>
</evidence>
<dbReference type="InterPro" id="IPR009057">
    <property type="entry name" value="Homeodomain-like_sf"/>
</dbReference>
<name>A0A511FB09_9CELL</name>
<dbReference type="AlphaFoldDB" id="A0A511FB09"/>
<evidence type="ECO:0000256" key="5">
    <source>
        <dbReference type="PROSITE-ProRule" id="PRU00335"/>
    </source>
</evidence>
<dbReference type="EMBL" id="JACHDN010000001">
    <property type="protein sequence ID" value="MBB5471608.1"/>
    <property type="molecule type" value="Genomic_DNA"/>
</dbReference>
<feature type="domain" description="HTH tetR-type" evidence="6">
    <location>
        <begin position="15"/>
        <end position="75"/>
    </location>
</feature>
<evidence type="ECO:0000256" key="1">
    <source>
        <dbReference type="ARBA" id="ARBA00022491"/>
    </source>
</evidence>
<evidence type="ECO:0000313" key="10">
    <source>
        <dbReference type="Proteomes" id="UP000564629"/>
    </source>
</evidence>
<reference evidence="8 10" key="2">
    <citation type="submission" date="2020-08" db="EMBL/GenBank/DDBJ databases">
        <title>Sequencing the genomes of 1000 actinobacteria strains.</title>
        <authorList>
            <person name="Klenk H.-P."/>
        </authorList>
    </citation>
    <scope>NUCLEOTIDE SEQUENCE [LARGE SCALE GENOMIC DNA]</scope>
    <source>
        <strain evidence="8 10">DSM 9581</strain>
    </source>
</reference>
<feature type="DNA-binding region" description="H-T-H motif" evidence="5">
    <location>
        <begin position="38"/>
        <end position="57"/>
    </location>
</feature>
<dbReference type="InterPro" id="IPR001647">
    <property type="entry name" value="HTH_TetR"/>
</dbReference>
<gene>
    <name evidence="7" type="ORF">CHO01_15650</name>
    <name evidence="8" type="ORF">HNR08_000344</name>
</gene>
<protein>
    <submittedName>
        <fullName evidence="8">AcrR family transcriptional regulator</fullName>
    </submittedName>
    <submittedName>
        <fullName evidence="7">TetR family transcriptional regulator</fullName>
    </submittedName>
</protein>
<dbReference type="PROSITE" id="PS50977">
    <property type="entry name" value="HTH_TETR_2"/>
    <property type="match status" value="1"/>
</dbReference>
<comment type="caution">
    <text evidence="7">The sequence shown here is derived from an EMBL/GenBank/DDBJ whole genome shotgun (WGS) entry which is preliminary data.</text>
</comment>
<keyword evidence="2" id="KW-0805">Transcription regulation</keyword>
<keyword evidence="1" id="KW-0678">Repressor</keyword>
<dbReference type="GO" id="GO:0003700">
    <property type="term" value="F:DNA-binding transcription factor activity"/>
    <property type="evidence" value="ECO:0007669"/>
    <property type="project" value="TreeGrafter"/>
</dbReference>
<evidence type="ECO:0000313" key="9">
    <source>
        <dbReference type="Proteomes" id="UP000321723"/>
    </source>
</evidence>
<dbReference type="Proteomes" id="UP000321723">
    <property type="component" value="Unassembled WGS sequence"/>
</dbReference>
<dbReference type="Pfam" id="PF13977">
    <property type="entry name" value="TetR_C_6"/>
    <property type="match status" value="1"/>
</dbReference>
<dbReference type="InterPro" id="IPR039538">
    <property type="entry name" value="BetI_C"/>
</dbReference>
<dbReference type="SUPFAM" id="SSF48498">
    <property type="entry name" value="Tetracyclin repressor-like, C-terminal domain"/>
    <property type="match status" value="1"/>
</dbReference>
<keyword evidence="4" id="KW-0804">Transcription</keyword>
<dbReference type="Gene3D" id="1.10.357.10">
    <property type="entry name" value="Tetracycline Repressor, domain 2"/>
    <property type="match status" value="1"/>
</dbReference>
<proteinExistence type="predicted"/>
<dbReference type="Pfam" id="PF00440">
    <property type="entry name" value="TetR_N"/>
    <property type="match status" value="1"/>
</dbReference>
<evidence type="ECO:0000256" key="3">
    <source>
        <dbReference type="ARBA" id="ARBA00023125"/>
    </source>
</evidence>
<sequence length="216" mass="24095">MSEARRSAHPRPETLERRRRILSAAMTTFGRKGYNKGPLTEIADQVGMTHAGILHHFGSKDQLLVEVLRYRDQTDVEDLDEGHMPYGIELFRHLVRTAFANERRPGLVQTYAVLSAESVTDDHPARAYFQERYDTLRGDIVAAFRLVCAERGIAEPDTVDRAAAGILAVMDGLQVQWLLAPDDVELALASEFAIEALVAAVVHPQPPEVATERPDR</sequence>
<organism evidence="7 9">
    <name type="scientific">Cellulomonas hominis</name>
    <dbReference type="NCBI Taxonomy" id="156981"/>
    <lineage>
        <taxon>Bacteria</taxon>
        <taxon>Bacillati</taxon>
        <taxon>Actinomycetota</taxon>
        <taxon>Actinomycetes</taxon>
        <taxon>Micrococcales</taxon>
        <taxon>Cellulomonadaceae</taxon>
        <taxon>Cellulomonas</taxon>
    </lineage>
</organism>
<evidence type="ECO:0000259" key="6">
    <source>
        <dbReference type="PROSITE" id="PS50977"/>
    </source>
</evidence>
<dbReference type="PANTHER" id="PTHR30055">
    <property type="entry name" value="HTH-TYPE TRANSCRIPTIONAL REGULATOR RUTR"/>
    <property type="match status" value="1"/>
</dbReference>
<dbReference type="PRINTS" id="PR00455">
    <property type="entry name" value="HTHTETR"/>
</dbReference>
<evidence type="ECO:0000256" key="2">
    <source>
        <dbReference type="ARBA" id="ARBA00023015"/>
    </source>
</evidence>
<keyword evidence="9" id="KW-1185">Reference proteome</keyword>
<accession>A0A511FB09</accession>